<dbReference type="Pfam" id="PF01370">
    <property type="entry name" value="Epimerase"/>
    <property type="match status" value="1"/>
</dbReference>
<dbReference type="InterPro" id="IPR001509">
    <property type="entry name" value="Epimerase_deHydtase"/>
</dbReference>
<dbReference type="Gene3D" id="3.40.50.720">
    <property type="entry name" value="NAD(P)-binding Rossmann-like Domain"/>
    <property type="match status" value="2"/>
</dbReference>
<feature type="non-terminal residue" evidence="3">
    <location>
        <position position="753"/>
    </location>
</feature>
<name>A0ABQ5KJG0_9EUKA</name>
<evidence type="ECO:0000313" key="3">
    <source>
        <dbReference type="EMBL" id="GKT32651.1"/>
    </source>
</evidence>
<sequence>MSIDNPNPTAKMDVFITGGAGFVGSRIVNALISRGHRVTYITNLLCVKHALNRFMERSKERSPTFYSPQFISESIDPESMTSEPPKTCIIHAACVSSWKDLTSPKLWKTAVSGTENVIKVAKSIGVDKFVYISSAAAVDGCVKGDRIATESSSFSPKDPKLLYSFAKIEAEKIVFSHSTPSFSVSIACPSEVYGSYDYNGITCCNLIGFLTDSPALTLRGGSGFVHVCDVAVGVVRICESGKNCERYILTGTKSNASIKRLGEVSLELAHRRTPLIKVPFFIVKAFTKLCAWMDIRPPIEDATLPFAYYYWYVSGDKAAKQLGFHGRELKDTLRDCIAWMRADGCNASIKRLGEVSLELAHRRTPLIKVPFFIVKAFTKLCAWMDIRPPIEDATLPFAYYYWYVSGDKAAKQLGFHGRELKDTLRDSVACFSVSDAISAFSDVTSFLTDIADTAAPIETYENLLTSLNASSFSIYSKEYESNSLFADYFIDQFYEGTSDAMTLLRLMHSDLCNILDAMQNNSDISLPDGLYDEMNHNFLKPVPDEYLSDTTDNPKYSTDNDKVQISWDQFSEISTGTTFTSDILRDAVTKYSQPSSYYPEEERYGLEWSSFFDYFHSPGDLETSSLSWLRVVSAGGVTFVTPGLYYGDPSLETIPLKERIPHDGRHSHPFNNTTNMHLRRGSVILLDLSMDAPTKAIMNSPMGPYILTSFISEAIGVLHSLSYYAYISIVSTDGAWAGFPYYSGSDASDTCDS</sequence>
<dbReference type="Proteomes" id="UP001057375">
    <property type="component" value="Unassembled WGS sequence"/>
</dbReference>
<reference evidence="3" key="1">
    <citation type="submission" date="2022-03" db="EMBL/GenBank/DDBJ databases">
        <title>Draft genome sequence of Aduncisulcus paluster, a free-living microaerophilic Fornicata.</title>
        <authorList>
            <person name="Yuyama I."/>
            <person name="Kume K."/>
            <person name="Tamura T."/>
            <person name="Inagaki Y."/>
            <person name="Hashimoto T."/>
        </authorList>
    </citation>
    <scope>NUCLEOTIDE SEQUENCE</scope>
    <source>
        <strain evidence="3">NY0171</strain>
    </source>
</reference>
<dbReference type="PANTHER" id="PTHR43000">
    <property type="entry name" value="DTDP-D-GLUCOSE 4,6-DEHYDRATASE-RELATED"/>
    <property type="match status" value="1"/>
</dbReference>
<evidence type="ECO:0000313" key="4">
    <source>
        <dbReference type="Proteomes" id="UP001057375"/>
    </source>
</evidence>
<accession>A0ABQ5KJG0</accession>
<feature type="domain" description="NAD-dependent epimerase/dehydratase" evidence="2">
    <location>
        <begin position="14"/>
        <end position="243"/>
    </location>
</feature>
<comment type="caution">
    <text evidence="3">The sequence shown here is derived from an EMBL/GenBank/DDBJ whole genome shotgun (WGS) entry which is preliminary data.</text>
</comment>
<evidence type="ECO:0000256" key="1">
    <source>
        <dbReference type="ARBA" id="ARBA00007637"/>
    </source>
</evidence>
<dbReference type="SUPFAM" id="SSF51735">
    <property type="entry name" value="NAD(P)-binding Rossmann-fold domains"/>
    <property type="match status" value="1"/>
</dbReference>
<dbReference type="InterPro" id="IPR036291">
    <property type="entry name" value="NAD(P)-bd_dom_sf"/>
</dbReference>
<dbReference type="EMBL" id="BQXS01010025">
    <property type="protein sequence ID" value="GKT32651.1"/>
    <property type="molecule type" value="Genomic_DNA"/>
</dbReference>
<comment type="similarity">
    <text evidence="1">Belongs to the NAD(P)-dependent epimerase/dehydratase family.</text>
</comment>
<proteinExistence type="inferred from homology"/>
<gene>
    <name evidence="3" type="ORF">ADUPG1_006750</name>
</gene>
<organism evidence="3 4">
    <name type="scientific">Aduncisulcus paluster</name>
    <dbReference type="NCBI Taxonomy" id="2918883"/>
    <lineage>
        <taxon>Eukaryota</taxon>
        <taxon>Metamonada</taxon>
        <taxon>Carpediemonas-like organisms</taxon>
        <taxon>Aduncisulcus</taxon>
    </lineage>
</organism>
<protein>
    <submittedName>
        <fullName evidence="3">NAD-dependent epimerase/dehydratase family protein</fullName>
    </submittedName>
</protein>
<evidence type="ECO:0000259" key="2">
    <source>
        <dbReference type="Pfam" id="PF01370"/>
    </source>
</evidence>
<keyword evidence="4" id="KW-1185">Reference proteome</keyword>